<reference evidence="11" key="1">
    <citation type="submission" date="2023-02" db="EMBL/GenBank/DDBJ databases">
        <title>Description of Roseinatronobacter alkalisoli sp. nov., an alkaliphilic bacerium isolated from soda soil.</title>
        <authorList>
            <person name="Wei W."/>
        </authorList>
    </citation>
    <scope>NUCLEOTIDE SEQUENCE</scope>
    <source>
        <strain evidence="11">HJB301</strain>
    </source>
</reference>
<evidence type="ECO:0000256" key="8">
    <source>
        <dbReference type="ARBA" id="ARBA00022840"/>
    </source>
</evidence>
<comment type="similarity">
    <text evidence="2">Belongs to the TsaE family.</text>
</comment>
<keyword evidence="9" id="KW-0460">Magnesium</keyword>
<evidence type="ECO:0000256" key="4">
    <source>
        <dbReference type="ARBA" id="ARBA00022490"/>
    </source>
</evidence>
<dbReference type="Pfam" id="PF02367">
    <property type="entry name" value="TsaE"/>
    <property type="match status" value="1"/>
</dbReference>
<evidence type="ECO:0000313" key="12">
    <source>
        <dbReference type="Proteomes" id="UP001431784"/>
    </source>
</evidence>
<keyword evidence="8" id="KW-0067">ATP-binding</keyword>
<dbReference type="PANTHER" id="PTHR33540">
    <property type="entry name" value="TRNA THREONYLCARBAMOYLADENOSINE BIOSYNTHESIS PROTEIN TSAE"/>
    <property type="match status" value="1"/>
</dbReference>
<dbReference type="PANTHER" id="PTHR33540:SF2">
    <property type="entry name" value="TRNA THREONYLCARBAMOYLADENOSINE BIOSYNTHESIS PROTEIN TSAE"/>
    <property type="match status" value="1"/>
</dbReference>
<organism evidence="11 12">
    <name type="scientific">Roseinatronobacter alkalisoli</name>
    <dbReference type="NCBI Taxonomy" id="3028235"/>
    <lineage>
        <taxon>Bacteria</taxon>
        <taxon>Pseudomonadati</taxon>
        <taxon>Pseudomonadota</taxon>
        <taxon>Alphaproteobacteria</taxon>
        <taxon>Rhodobacterales</taxon>
        <taxon>Paracoccaceae</taxon>
        <taxon>Roseinatronobacter</taxon>
    </lineage>
</organism>
<dbReference type="InterPro" id="IPR027417">
    <property type="entry name" value="P-loop_NTPase"/>
</dbReference>
<dbReference type="Proteomes" id="UP001431784">
    <property type="component" value="Unassembled WGS sequence"/>
</dbReference>
<dbReference type="EMBL" id="JAQZSM010000001">
    <property type="protein sequence ID" value="MDD7969821.1"/>
    <property type="molecule type" value="Genomic_DNA"/>
</dbReference>
<evidence type="ECO:0000256" key="9">
    <source>
        <dbReference type="ARBA" id="ARBA00022842"/>
    </source>
</evidence>
<gene>
    <name evidence="11" type="primary">tsaE</name>
    <name evidence="11" type="ORF">PUT78_01805</name>
</gene>
<name>A0ABT5T3X5_9RHOB</name>
<evidence type="ECO:0000256" key="1">
    <source>
        <dbReference type="ARBA" id="ARBA00004496"/>
    </source>
</evidence>
<keyword evidence="7" id="KW-0547">Nucleotide-binding</keyword>
<evidence type="ECO:0000256" key="2">
    <source>
        <dbReference type="ARBA" id="ARBA00007599"/>
    </source>
</evidence>
<keyword evidence="12" id="KW-1185">Reference proteome</keyword>
<proteinExistence type="inferred from homology"/>
<evidence type="ECO:0000256" key="10">
    <source>
        <dbReference type="ARBA" id="ARBA00032441"/>
    </source>
</evidence>
<comment type="caution">
    <text evidence="11">The sequence shown here is derived from an EMBL/GenBank/DDBJ whole genome shotgun (WGS) entry which is preliminary data.</text>
</comment>
<dbReference type="RefSeq" id="WP_274350325.1">
    <property type="nucleotide sequence ID" value="NZ_JAQZSM010000001.1"/>
</dbReference>
<dbReference type="SUPFAM" id="SSF52540">
    <property type="entry name" value="P-loop containing nucleoside triphosphate hydrolases"/>
    <property type="match status" value="1"/>
</dbReference>
<evidence type="ECO:0000256" key="7">
    <source>
        <dbReference type="ARBA" id="ARBA00022741"/>
    </source>
</evidence>
<dbReference type="InterPro" id="IPR003442">
    <property type="entry name" value="T6A_TsaE"/>
</dbReference>
<keyword evidence="4" id="KW-0963">Cytoplasm</keyword>
<evidence type="ECO:0000256" key="6">
    <source>
        <dbReference type="ARBA" id="ARBA00022723"/>
    </source>
</evidence>
<keyword evidence="6" id="KW-0479">Metal-binding</keyword>
<evidence type="ECO:0000256" key="3">
    <source>
        <dbReference type="ARBA" id="ARBA00019010"/>
    </source>
</evidence>
<keyword evidence="5" id="KW-0819">tRNA processing</keyword>
<sequence>MHDTPILTLTVTDPEMTAALAARLGRRLTAGDAILLHGPVGAGKSHFARALIQARLADIGRYEDVPSPTYTLVQSYELEDVEIWHADLYRLSGAHECLELGLDQAFENAICLIEWPEKLGKLAPEGALSLHITAGDTPEARQLAFSAASGRWHRLLADMSGEILS</sequence>
<protein>
    <recommendedName>
        <fullName evidence="3">tRNA threonylcarbamoyladenosine biosynthesis protein TsaE</fullName>
    </recommendedName>
    <alternativeName>
        <fullName evidence="10">t(6)A37 threonylcarbamoyladenosine biosynthesis protein TsaE</fullName>
    </alternativeName>
</protein>
<accession>A0ABT5T3X5</accession>
<dbReference type="NCBIfam" id="TIGR00150">
    <property type="entry name" value="T6A_YjeE"/>
    <property type="match status" value="1"/>
</dbReference>
<comment type="subcellular location">
    <subcellularLocation>
        <location evidence="1">Cytoplasm</location>
    </subcellularLocation>
</comment>
<evidence type="ECO:0000256" key="5">
    <source>
        <dbReference type="ARBA" id="ARBA00022694"/>
    </source>
</evidence>
<evidence type="ECO:0000313" key="11">
    <source>
        <dbReference type="EMBL" id="MDD7969821.1"/>
    </source>
</evidence>
<dbReference type="Gene3D" id="3.40.50.300">
    <property type="entry name" value="P-loop containing nucleotide triphosphate hydrolases"/>
    <property type="match status" value="1"/>
</dbReference>